<keyword evidence="5" id="KW-1185">Reference proteome</keyword>
<name>A0A8H5I1A1_9AGAR</name>
<evidence type="ECO:0000256" key="2">
    <source>
        <dbReference type="ARBA" id="ARBA00038334"/>
    </source>
</evidence>
<protein>
    <recommendedName>
        <fullName evidence="3">AB hydrolase-1 domain-containing protein</fullName>
    </recommendedName>
</protein>
<dbReference type="InterPro" id="IPR000073">
    <property type="entry name" value="AB_hydrolase_1"/>
</dbReference>
<dbReference type="AlphaFoldDB" id="A0A8H5I1A1"/>
<keyword evidence="1" id="KW-0378">Hydrolase</keyword>
<evidence type="ECO:0000256" key="1">
    <source>
        <dbReference type="ARBA" id="ARBA00022801"/>
    </source>
</evidence>
<dbReference type="InterPro" id="IPR029058">
    <property type="entry name" value="AB_hydrolase_fold"/>
</dbReference>
<sequence length="136" mass="15548">MNPSDASSFNHRTEKLSTGRTYHFVDQIPTDYKQGRTPTLLCVHGFPDCWYGWRYQIKPWVQRGFRVVTPDMLGYGGTDKPKDAIDYSTKRLCADLTAILDLLSIKKAVLIGHDWGAFTVSRFALWHPDRLLALAM</sequence>
<evidence type="ECO:0000259" key="3">
    <source>
        <dbReference type="Pfam" id="PF00561"/>
    </source>
</evidence>
<dbReference type="InterPro" id="IPR000639">
    <property type="entry name" value="Epox_hydrolase-like"/>
</dbReference>
<dbReference type="Gene3D" id="3.40.50.1820">
    <property type="entry name" value="alpha/beta hydrolase"/>
    <property type="match status" value="1"/>
</dbReference>
<comment type="similarity">
    <text evidence="2">Belongs to the AB hydrolase superfamily. Epoxide hydrolase family.</text>
</comment>
<reference evidence="4 5" key="1">
    <citation type="journal article" date="2020" name="ISME J.">
        <title>Uncovering the hidden diversity of litter-decomposition mechanisms in mushroom-forming fungi.</title>
        <authorList>
            <person name="Floudas D."/>
            <person name="Bentzer J."/>
            <person name="Ahren D."/>
            <person name="Johansson T."/>
            <person name="Persson P."/>
            <person name="Tunlid A."/>
        </authorList>
    </citation>
    <scope>NUCLEOTIDE SEQUENCE [LARGE SCALE GENOMIC DNA]</scope>
    <source>
        <strain evidence="4 5">CBS 406.79</strain>
    </source>
</reference>
<dbReference type="EMBL" id="JAACJN010000003">
    <property type="protein sequence ID" value="KAF5393193.1"/>
    <property type="molecule type" value="Genomic_DNA"/>
</dbReference>
<evidence type="ECO:0000313" key="4">
    <source>
        <dbReference type="EMBL" id="KAF5393193.1"/>
    </source>
</evidence>
<comment type="caution">
    <text evidence="4">The sequence shown here is derived from an EMBL/GenBank/DDBJ whole genome shotgun (WGS) entry which is preliminary data.</text>
</comment>
<feature type="domain" description="AB hydrolase-1" evidence="3">
    <location>
        <begin position="38"/>
        <end position="135"/>
    </location>
</feature>
<dbReference type="PANTHER" id="PTHR43329">
    <property type="entry name" value="EPOXIDE HYDROLASE"/>
    <property type="match status" value="1"/>
</dbReference>
<dbReference type="PRINTS" id="PR00111">
    <property type="entry name" value="ABHYDROLASE"/>
</dbReference>
<dbReference type="GO" id="GO:0016787">
    <property type="term" value="F:hydrolase activity"/>
    <property type="evidence" value="ECO:0007669"/>
    <property type="project" value="UniProtKB-KW"/>
</dbReference>
<evidence type="ECO:0000313" key="5">
    <source>
        <dbReference type="Proteomes" id="UP000518752"/>
    </source>
</evidence>
<dbReference type="PRINTS" id="PR00412">
    <property type="entry name" value="EPOXHYDRLASE"/>
</dbReference>
<dbReference type="SUPFAM" id="SSF53474">
    <property type="entry name" value="alpha/beta-Hydrolases"/>
    <property type="match status" value="1"/>
</dbReference>
<dbReference type="OrthoDB" id="284184at2759"/>
<organism evidence="4 5">
    <name type="scientific">Collybiopsis confluens</name>
    <dbReference type="NCBI Taxonomy" id="2823264"/>
    <lineage>
        <taxon>Eukaryota</taxon>
        <taxon>Fungi</taxon>
        <taxon>Dikarya</taxon>
        <taxon>Basidiomycota</taxon>
        <taxon>Agaricomycotina</taxon>
        <taxon>Agaricomycetes</taxon>
        <taxon>Agaricomycetidae</taxon>
        <taxon>Agaricales</taxon>
        <taxon>Marasmiineae</taxon>
        <taxon>Omphalotaceae</taxon>
        <taxon>Collybiopsis</taxon>
    </lineage>
</organism>
<gene>
    <name evidence="4" type="ORF">D9757_001258</name>
</gene>
<accession>A0A8H5I1A1</accession>
<dbReference type="Proteomes" id="UP000518752">
    <property type="component" value="Unassembled WGS sequence"/>
</dbReference>
<dbReference type="Pfam" id="PF00561">
    <property type="entry name" value="Abhydrolase_1"/>
    <property type="match status" value="1"/>
</dbReference>
<proteinExistence type="inferred from homology"/>